<reference evidence="1 2" key="1">
    <citation type="submission" date="2019-11" db="EMBL/GenBank/DDBJ databases">
        <title>Whole genome sequence of Oryza granulata.</title>
        <authorList>
            <person name="Li W."/>
        </authorList>
    </citation>
    <scope>NUCLEOTIDE SEQUENCE [LARGE SCALE GENOMIC DNA]</scope>
    <source>
        <strain evidence="2">cv. Menghai</strain>
        <tissue evidence="1">Leaf</tissue>
    </source>
</reference>
<dbReference type="AlphaFoldDB" id="A0A6G1CJF2"/>
<dbReference type="EMBL" id="SPHZ02000009">
    <property type="protein sequence ID" value="KAF0899743.1"/>
    <property type="molecule type" value="Genomic_DNA"/>
</dbReference>
<dbReference type="Proteomes" id="UP000479710">
    <property type="component" value="Unassembled WGS sequence"/>
</dbReference>
<sequence>MCASPCASASAALAQDLLSDEAVNRSTGASARLFGSKRSKHSMSSLLDLSQTPRCPAPGQLVLFVGDDVDRRSRSAVVPGAGVPQEPPEWHT</sequence>
<evidence type="ECO:0000313" key="1">
    <source>
        <dbReference type="EMBL" id="KAF0899743.1"/>
    </source>
</evidence>
<protein>
    <submittedName>
        <fullName evidence="1">Uncharacterized protein</fullName>
    </submittedName>
</protein>
<proteinExistence type="predicted"/>
<keyword evidence="2" id="KW-1185">Reference proteome</keyword>
<evidence type="ECO:0000313" key="2">
    <source>
        <dbReference type="Proteomes" id="UP000479710"/>
    </source>
</evidence>
<accession>A0A6G1CJF2</accession>
<name>A0A6G1CJF2_9ORYZ</name>
<gene>
    <name evidence="1" type="ORF">E2562_024070</name>
</gene>
<comment type="caution">
    <text evidence="1">The sequence shown here is derived from an EMBL/GenBank/DDBJ whole genome shotgun (WGS) entry which is preliminary data.</text>
</comment>
<organism evidence="1 2">
    <name type="scientific">Oryza meyeriana var. granulata</name>
    <dbReference type="NCBI Taxonomy" id="110450"/>
    <lineage>
        <taxon>Eukaryota</taxon>
        <taxon>Viridiplantae</taxon>
        <taxon>Streptophyta</taxon>
        <taxon>Embryophyta</taxon>
        <taxon>Tracheophyta</taxon>
        <taxon>Spermatophyta</taxon>
        <taxon>Magnoliopsida</taxon>
        <taxon>Liliopsida</taxon>
        <taxon>Poales</taxon>
        <taxon>Poaceae</taxon>
        <taxon>BOP clade</taxon>
        <taxon>Oryzoideae</taxon>
        <taxon>Oryzeae</taxon>
        <taxon>Oryzinae</taxon>
        <taxon>Oryza</taxon>
        <taxon>Oryza meyeriana</taxon>
    </lineage>
</organism>